<feature type="chain" id="PRO_5045460328" description="Phosphate-binding protein" evidence="6">
    <location>
        <begin position="25"/>
        <end position="406"/>
    </location>
</feature>
<dbReference type="Pfam" id="PF12849">
    <property type="entry name" value="PBP_like_2"/>
    <property type="match status" value="1"/>
</dbReference>
<feature type="domain" description="PBP" evidence="7">
    <location>
        <begin position="80"/>
        <end position="369"/>
    </location>
</feature>
<proteinExistence type="inferred from homology"/>
<gene>
    <name evidence="8" type="primary">pstS</name>
    <name evidence="8" type="ORF">GHK86_15480</name>
</gene>
<protein>
    <recommendedName>
        <fullName evidence="4">Phosphate-binding protein</fullName>
    </recommendedName>
</protein>
<dbReference type="Gene3D" id="3.40.190.10">
    <property type="entry name" value="Periplasmic binding protein-like II"/>
    <property type="match status" value="2"/>
</dbReference>
<organism evidence="8 9">
    <name type="scientific">Acidiferrimicrobium australe</name>
    <dbReference type="NCBI Taxonomy" id="2664430"/>
    <lineage>
        <taxon>Bacteria</taxon>
        <taxon>Bacillati</taxon>
        <taxon>Actinomycetota</taxon>
        <taxon>Acidimicrobiia</taxon>
        <taxon>Acidimicrobiales</taxon>
        <taxon>Acidimicrobiaceae</taxon>
        <taxon>Acidiferrimicrobium</taxon>
    </lineage>
</organism>
<evidence type="ECO:0000313" key="8">
    <source>
        <dbReference type="EMBL" id="MST34117.1"/>
    </source>
</evidence>
<dbReference type="Proteomes" id="UP000437736">
    <property type="component" value="Unassembled WGS sequence"/>
</dbReference>
<evidence type="ECO:0000256" key="4">
    <source>
        <dbReference type="PIRNR" id="PIRNR002756"/>
    </source>
</evidence>
<evidence type="ECO:0000256" key="2">
    <source>
        <dbReference type="ARBA" id="ARBA00022448"/>
    </source>
</evidence>
<feature type="region of interest" description="Disordered" evidence="5">
    <location>
        <begin position="26"/>
        <end position="73"/>
    </location>
</feature>
<evidence type="ECO:0000259" key="7">
    <source>
        <dbReference type="Pfam" id="PF12849"/>
    </source>
</evidence>
<evidence type="ECO:0000256" key="1">
    <source>
        <dbReference type="ARBA" id="ARBA00008725"/>
    </source>
</evidence>
<comment type="caution">
    <text evidence="8">The sequence shown here is derived from an EMBL/GenBank/DDBJ whole genome shotgun (WGS) entry which is preliminary data.</text>
</comment>
<dbReference type="PROSITE" id="PS51257">
    <property type="entry name" value="PROKAR_LIPOPROTEIN"/>
    <property type="match status" value="1"/>
</dbReference>
<dbReference type="InterPro" id="IPR005673">
    <property type="entry name" value="ABC_phos-bd_PstS"/>
</dbReference>
<sequence length="406" mass="41300">MHFAKPTRIAVAAAVAALALGACGSNSSSPSSGTGASGSSTTTSTGSASGTSASGTSASGTSGSTSGASGSTAATVYSPPSATVNVSETGSTLLYPLFQEWQKGYHALHGNVSITPQGTGSGTGISDAEAKTIDIGASDAYLPSSAFSQYPGIENIPLAISAQMINYNLPGVSGHLKLSPTVIAKMFYGQITKWNDPAVKALNPGVNLPDLKVVPLHRSDGSGDTFLFSTYMTDGAPNVWKLGYNTTISWPNVPGALSAEGNGGMVTTCGQTKGCIAYIGISYRSETQKAGLGEAMIQNKAGNFVLPSSSTIEAEASSFISQTPKGESLSLIYGPGSDSYPIINYEYAIVNTKMQSASAAQAVKALLSWGLDPSNGSSGTYLDPINFNPLPASVIKLSDAQIAKIS</sequence>
<keyword evidence="2 4" id="KW-0813">Transport</keyword>
<dbReference type="PANTHER" id="PTHR42996:SF1">
    <property type="entry name" value="PHOSPHATE-BINDING PROTEIN PSTS"/>
    <property type="match status" value="1"/>
</dbReference>
<name>A0ABW9QWR1_9ACTN</name>
<dbReference type="InterPro" id="IPR050962">
    <property type="entry name" value="Phosphate-bind_PstS"/>
</dbReference>
<feature type="signal peptide" evidence="6">
    <location>
        <begin position="1"/>
        <end position="24"/>
    </location>
</feature>
<evidence type="ECO:0000256" key="6">
    <source>
        <dbReference type="SAM" id="SignalP"/>
    </source>
</evidence>
<dbReference type="SUPFAM" id="SSF53850">
    <property type="entry name" value="Periplasmic binding protein-like II"/>
    <property type="match status" value="1"/>
</dbReference>
<comment type="similarity">
    <text evidence="1 4">Belongs to the PstS family.</text>
</comment>
<dbReference type="EMBL" id="WJHE01000858">
    <property type="protein sequence ID" value="MST34117.1"/>
    <property type="molecule type" value="Genomic_DNA"/>
</dbReference>
<dbReference type="InterPro" id="IPR024370">
    <property type="entry name" value="PBP_domain"/>
</dbReference>
<dbReference type="NCBIfam" id="TIGR00975">
    <property type="entry name" value="3a0107s03"/>
    <property type="match status" value="1"/>
</dbReference>
<reference evidence="8 9" key="1">
    <citation type="submission" date="2019-11" db="EMBL/GenBank/DDBJ databases">
        <title>Acidiferrimicrobium australis gen. nov., sp. nov., an acidophilic and obligately heterotrophic, member of the Actinobacteria that catalyses dissimilatory oxido- reduction of iron isolated from metal-rich acidic water in Chile.</title>
        <authorList>
            <person name="Gonzalez D."/>
            <person name="Huber K."/>
            <person name="Hedrich S."/>
            <person name="Rojas-Villalobos C."/>
            <person name="Quatrini R."/>
            <person name="Dinamarca M.A."/>
            <person name="Schwarz A."/>
            <person name="Canales C."/>
            <person name="Nancucheo I."/>
        </authorList>
    </citation>
    <scope>NUCLEOTIDE SEQUENCE [LARGE SCALE GENOMIC DNA]</scope>
    <source>
        <strain evidence="8 9">USS-CCA1</strain>
    </source>
</reference>
<evidence type="ECO:0000256" key="3">
    <source>
        <dbReference type="ARBA" id="ARBA00022592"/>
    </source>
</evidence>
<keyword evidence="3 4" id="KW-0592">Phosphate transport</keyword>
<evidence type="ECO:0000313" key="9">
    <source>
        <dbReference type="Proteomes" id="UP000437736"/>
    </source>
</evidence>
<accession>A0ABW9QWR1</accession>
<dbReference type="CDD" id="cd13565">
    <property type="entry name" value="PBP2_PstS"/>
    <property type="match status" value="1"/>
</dbReference>
<dbReference type="PIRSF" id="PIRSF002756">
    <property type="entry name" value="PstS"/>
    <property type="match status" value="1"/>
</dbReference>
<dbReference type="PANTHER" id="PTHR42996">
    <property type="entry name" value="PHOSPHATE-BINDING PROTEIN PSTS"/>
    <property type="match status" value="1"/>
</dbReference>
<keyword evidence="9" id="KW-1185">Reference proteome</keyword>
<evidence type="ECO:0000256" key="5">
    <source>
        <dbReference type="SAM" id="MobiDB-lite"/>
    </source>
</evidence>
<keyword evidence="6" id="KW-0732">Signal</keyword>